<evidence type="ECO:0000313" key="2">
    <source>
        <dbReference type="Proteomes" id="UP000075398"/>
    </source>
</evidence>
<organism evidence="1 2">
    <name type="scientific">Candidatus Methanofastidiosum methylothiophilum</name>
    <dbReference type="NCBI Taxonomy" id="1705564"/>
    <lineage>
        <taxon>Archaea</taxon>
        <taxon>Methanobacteriati</taxon>
        <taxon>Methanobacteriota</taxon>
        <taxon>Stenosarchaea group</taxon>
        <taxon>Candidatus Methanofastidiosia</taxon>
        <taxon>Candidatus Methanofastidiosales</taxon>
        <taxon>Candidatus Methanofastidiosaceae</taxon>
        <taxon>Candidatus Methanofastidiosum</taxon>
    </lineage>
</organism>
<comment type="caution">
    <text evidence="1">The sequence shown here is derived from an EMBL/GenBank/DDBJ whole genome shotgun (WGS) entry which is preliminary data.</text>
</comment>
<dbReference type="Proteomes" id="UP000075398">
    <property type="component" value="Unassembled WGS sequence"/>
</dbReference>
<evidence type="ECO:0000313" key="1">
    <source>
        <dbReference type="EMBL" id="KYC51751.1"/>
    </source>
</evidence>
<dbReference type="EMBL" id="LNGC01000048">
    <property type="protein sequence ID" value="KYC51751.1"/>
    <property type="molecule type" value="Genomic_DNA"/>
</dbReference>
<reference evidence="1 2" key="1">
    <citation type="journal article" date="2016" name="ISME J.">
        <title>Chasing the elusive Euryarchaeota class WSA2: genomes reveal a uniquely fastidious methyl-reducing methanogen.</title>
        <authorList>
            <person name="Nobu M.K."/>
            <person name="Narihiro T."/>
            <person name="Kuroda K."/>
            <person name="Mei R."/>
            <person name="Liu W.T."/>
        </authorList>
    </citation>
    <scope>NUCLEOTIDE SEQUENCE [LARGE SCALE GENOMIC DNA]</scope>
    <source>
        <strain evidence="1">U1lsi0528_Bin055</strain>
    </source>
</reference>
<sequence length="283" mass="32556">MNTTRRWCREKSQLAVFMESEDDDASNSCDVKTIDNFVLPFVNSLEVNMDSSSKSHKRGAGILHKKTSLFDKDITEMYSGNNLFVLSNEYHYKTESYYRIVLRENQNGYKITPSSDEVLDAYVVPICLTKAEMVDIPVCEWGISDTYCPLPSLIYGINYYSDSSKFEVVSDLETAKEAIKKVTHNGKYPFCFQRLPPNYEIKTFSTLFGKNTTTDPEICALLERIYEVFEIPVAKIILIYDGEKYYLSSISPMRNSEITSDEKEEFKTRVEIGIENGEIRNFC</sequence>
<dbReference type="STRING" id="1705564.APG08_01197"/>
<name>A0A150J3G0_9EURY</name>
<accession>A0A150J3G0</accession>
<dbReference type="AlphaFoldDB" id="A0A150J3G0"/>
<protein>
    <submittedName>
        <fullName evidence="1">Uncharacterized protein</fullName>
    </submittedName>
</protein>
<proteinExistence type="predicted"/>
<gene>
    <name evidence="1" type="ORF">AMQ22_01191</name>
</gene>